<keyword evidence="1" id="KW-0813">Transport</keyword>
<gene>
    <name evidence="1" type="ORF">F4820DRAFT_445586</name>
</gene>
<dbReference type="Proteomes" id="UP001497700">
    <property type="component" value="Unassembled WGS sequence"/>
</dbReference>
<keyword evidence="2" id="KW-1185">Reference proteome</keyword>
<reference evidence="1 2" key="1">
    <citation type="journal article" date="2022" name="New Phytol.">
        <title>Ecological generalism drives hyperdiversity of secondary metabolite gene clusters in xylarialean endophytes.</title>
        <authorList>
            <person name="Franco M.E.E."/>
            <person name="Wisecaver J.H."/>
            <person name="Arnold A.E."/>
            <person name="Ju Y.M."/>
            <person name="Slot J.C."/>
            <person name="Ahrendt S."/>
            <person name="Moore L.P."/>
            <person name="Eastman K.E."/>
            <person name="Scott K."/>
            <person name="Konkel Z."/>
            <person name="Mondo S.J."/>
            <person name="Kuo A."/>
            <person name="Hayes R.D."/>
            <person name="Haridas S."/>
            <person name="Andreopoulos B."/>
            <person name="Riley R."/>
            <person name="LaButti K."/>
            <person name="Pangilinan J."/>
            <person name="Lipzen A."/>
            <person name="Amirebrahimi M."/>
            <person name="Yan J."/>
            <person name="Adam C."/>
            <person name="Keymanesh K."/>
            <person name="Ng V."/>
            <person name="Louie K."/>
            <person name="Northen T."/>
            <person name="Drula E."/>
            <person name="Henrissat B."/>
            <person name="Hsieh H.M."/>
            <person name="Youens-Clark K."/>
            <person name="Lutzoni F."/>
            <person name="Miadlikowska J."/>
            <person name="Eastwood D.C."/>
            <person name="Hamelin R.C."/>
            <person name="Grigoriev I.V."/>
            <person name="U'Ren J.M."/>
        </authorList>
    </citation>
    <scope>NUCLEOTIDE SEQUENCE [LARGE SCALE GENOMIC DNA]</scope>
    <source>
        <strain evidence="1 2">CBS 119005</strain>
    </source>
</reference>
<proteinExistence type="predicted"/>
<dbReference type="EMBL" id="MU393442">
    <property type="protein sequence ID" value="KAI4868005.1"/>
    <property type="molecule type" value="Genomic_DNA"/>
</dbReference>
<protein>
    <submittedName>
        <fullName evidence="1">MFS sugar transporter</fullName>
    </submittedName>
</protein>
<evidence type="ECO:0000313" key="1">
    <source>
        <dbReference type="EMBL" id="KAI4868005.1"/>
    </source>
</evidence>
<name>A0ACB9ZA17_9PEZI</name>
<organism evidence="1 2">
    <name type="scientific">Hypoxylon rubiginosum</name>
    <dbReference type="NCBI Taxonomy" id="110542"/>
    <lineage>
        <taxon>Eukaryota</taxon>
        <taxon>Fungi</taxon>
        <taxon>Dikarya</taxon>
        <taxon>Ascomycota</taxon>
        <taxon>Pezizomycotina</taxon>
        <taxon>Sordariomycetes</taxon>
        <taxon>Xylariomycetidae</taxon>
        <taxon>Xylariales</taxon>
        <taxon>Hypoxylaceae</taxon>
        <taxon>Hypoxylon</taxon>
    </lineage>
</organism>
<accession>A0ACB9ZA17</accession>
<comment type="caution">
    <text evidence="1">The sequence shown here is derived from an EMBL/GenBank/DDBJ whole genome shotgun (WGS) entry which is preliminary data.</text>
</comment>
<keyword evidence="1" id="KW-0762">Sugar transport</keyword>
<sequence>MASTAPAYPYFAPRYVLASVAVSIGGLLNGFDTGSIGAITQMRQFTESIGPLSATMLGITVSMIMLTGTLPSLFAGHFADRYGRLAAIVPGALLFGAGSLLQCLARSLPQFIAGRALAGFGQGIFLSNVSVYICEIAPLRYRGTLAGLPQFMATAGVCAGYFTCYGTVNIQSDIAWRFPYIVQCVFCSVLTWSCMLLPDSPRWLMLKGRPAEARRALMKLDYPMVEAERDFLATTEQSPSLSPWQSFSLLFRRGYRARTVLALFILGMVQLSGIDAVVYYAPILFQQAGLSSDNSSFLASGLSSILMLAISVPAFLLADKWGRRTSAISGGIILSSCMFLMGSLYAAGVVHPYGVARWLVIIAVFVFGLCYCSTWGIVGKVYANEIQPSHTRAAASCAAMGLCFGTNFVVAIVTPILLEASAFGAYFLFGGLSLGTVAVLAAYMPETRGRSLESIQEAFHRPAALSGGLAQLLRPLGLAAPRRRAHQTLREPAAGDEVELQPQDTTEAVAASAVEVDTVPRALRLEVSV</sequence>
<evidence type="ECO:0000313" key="2">
    <source>
        <dbReference type="Proteomes" id="UP001497700"/>
    </source>
</evidence>